<name>A0ABR9QXC1_9FIRM</name>
<organism evidence="1 2">
    <name type="scientific">Gallibacter intestinalis</name>
    <dbReference type="NCBI Taxonomy" id="2779356"/>
    <lineage>
        <taxon>Bacteria</taxon>
        <taxon>Bacillati</taxon>
        <taxon>Bacillota</taxon>
        <taxon>Clostridia</taxon>
        <taxon>Eubacteriales</taxon>
        <taxon>Eubacteriaceae</taxon>
        <taxon>Gallibacter</taxon>
    </lineage>
</organism>
<keyword evidence="2" id="KW-1185">Reference proteome</keyword>
<accession>A0ABR9QXC1</accession>
<reference evidence="1 2" key="1">
    <citation type="submission" date="2020-10" db="EMBL/GenBank/DDBJ databases">
        <title>ChiBAC.</title>
        <authorList>
            <person name="Zenner C."/>
            <person name="Hitch T.C.A."/>
            <person name="Clavel T."/>
        </authorList>
    </citation>
    <scope>NUCLEOTIDE SEQUENCE [LARGE SCALE GENOMIC DNA]</scope>
    <source>
        <strain evidence="1 2">DSM 108706</strain>
    </source>
</reference>
<evidence type="ECO:0000313" key="2">
    <source>
        <dbReference type="Proteomes" id="UP001516588"/>
    </source>
</evidence>
<dbReference type="Proteomes" id="UP001516588">
    <property type="component" value="Unassembled WGS sequence"/>
</dbReference>
<evidence type="ECO:0000313" key="1">
    <source>
        <dbReference type="EMBL" id="MBE5035518.1"/>
    </source>
</evidence>
<gene>
    <name evidence="1" type="ORF">INF20_04375</name>
</gene>
<protein>
    <submittedName>
        <fullName evidence="1">Uncharacterized protein</fullName>
    </submittedName>
</protein>
<dbReference type="EMBL" id="JADCKA010000005">
    <property type="protein sequence ID" value="MBE5035518.1"/>
    <property type="molecule type" value="Genomic_DNA"/>
</dbReference>
<sequence>MNLSNLLIDTKSIGEQKLLIDVLPIAEYKDGERTSMVSGYKYVIALPAHKLEKISVKIDGPQKMQPSQDGYKNVEFTDLEIRAYVIDGKPVLSCKAKDIKEVK</sequence>
<dbReference type="RefSeq" id="WP_226385165.1">
    <property type="nucleotide sequence ID" value="NZ_JADCKA010000005.1"/>
</dbReference>
<comment type="caution">
    <text evidence="1">The sequence shown here is derived from an EMBL/GenBank/DDBJ whole genome shotgun (WGS) entry which is preliminary data.</text>
</comment>
<proteinExistence type="predicted"/>